<evidence type="ECO:0000313" key="1">
    <source>
        <dbReference type="EMBL" id="CAK5086207.1"/>
    </source>
</evidence>
<protein>
    <submittedName>
        <fullName evidence="1">Uncharacterized protein</fullName>
    </submittedName>
</protein>
<reference evidence="1" key="1">
    <citation type="submission" date="2023-11" db="EMBL/GenBank/DDBJ databases">
        <authorList>
            <person name="Poullet M."/>
        </authorList>
    </citation>
    <scope>NUCLEOTIDE SEQUENCE</scope>
    <source>
        <strain evidence="1">E1834</strain>
    </source>
</reference>
<dbReference type="EMBL" id="CAVMJV010000060">
    <property type="protein sequence ID" value="CAK5086207.1"/>
    <property type="molecule type" value="Genomic_DNA"/>
</dbReference>
<sequence length="794" mass="88510">MSGNASSSSTSSTLLRSITPPIGKQNEGKEEKDAAPQQIFTTPSNTTNQQQSNDQTTLLPSVAVKRRPAVPPKPQLDIVRFSMAQAKDEVDLDTILTELLELEEQLSGEAGDRLVLGLPTLPSSKPKLPTLSKDTQPTTKLPSPQMVNQEQQQQHVQFQLITGNSNVNGKSSSNDNRFISLNNSHFHHTKTNGLDFSDCFNPADTDSAFGDSSSTESTSHMPAGGNALLLPKNVANCNSEFSSADSFLGSTPSPTRQVILNNNQQNGGARLLSYPTSSSFLGGSRPPSSAGSYNSAITISKDENKKAKIREALEKMKEAKMKKIFVKIFLEDGTQRGILIDERWTVAETMKQLAIKINCVLTPEHAIVEEYPKLLIKRIYEDNEFTVENLEEWGENSPNELHFIRLPYKWSIFHSPQQFLLTDRNRNDFPCANSVANWDSLQKQRLLESYMGDENGGSGGRVPELEGWLLLKMDGKKSWRRHFFVLRASGLYYVSKPGKTRGPTRDLQCLMSVFNNQVYICTDWRKKYKAPTEWGFAIKHPRVQLKTSKFVKYICAEDQHTFNQWVNALRIIKNGFSTLYKAFCTAHASCEPIDSCSVHVEIPKVPSKHLFGSPVGIHSPYRRTPNISASPCSTPGFVVAALGTSHSSRTSCDTRFGSPTIQCGRLAFEQDFCNTIKRQPNPSNSGISQQHQQQNSNFALSPFAENSFESTKIFSNRLEENDSDEADEEFFPLPPLPSSLPTSPIRILKQLPPPPPPKRTTPIKPTLQMDSMAELTLAINRQKIRIENRISNNN</sequence>
<accession>A0ACB1A441</accession>
<gene>
    <name evidence="1" type="ORF">MENTE1834_LOCUS33699</name>
</gene>
<proteinExistence type="predicted"/>
<evidence type="ECO:0000313" key="2">
    <source>
        <dbReference type="Proteomes" id="UP001497535"/>
    </source>
</evidence>
<dbReference type="Proteomes" id="UP001497535">
    <property type="component" value="Unassembled WGS sequence"/>
</dbReference>
<comment type="caution">
    <text evidence="1">The sequence shown here is derived from an EMBL/GenBank/DDBJ whole genome shotgun (WGS) entry which is preliminary data.</text>
</comment>
<organism evidence="1 2">
    <name type="scientific">Meloidogyne enterolobii</name>
    <name type="common">Root-knot nematode worm</name>
    <name type="synonym">Meloidogyne mayaguensis</name>
    <dbReference type="NCBI Taxonomy" id="390850"/>
    <lineage>
        <taxon>Eukaryota</taxon>
        <taxon>Metazoa</taxon>
        <taxon>Ecdysozoa</taxon>
        <taxon>Nematoda</taxon>
        <taxon>Chromadorea</taxon>
        <taxon>Rhabditida</taxon>
        <taxon>Tylenchina</taxon>
        <taxon>Tylenchomorpha</taxon>
        <taxon>Tylenchoidea</taxon>
        <taxon>Meloidogynidae</taxon>
        <taxon>Meloidogyninae</taxon>
        <taxon>Meloidogyne</taxon>
    </lineage>
</organism>
<name>A0ACB1A441_MELEN</name>
<keyword evidence="2" id="KW-1185">Reference proteome</keyword>